<dbReference type="AlphaFoldDB" id="A0A1G4G6H9"/>
<keyword evidence="1" id="KW-0812">Transmembrane</keyword>
<organism evidence="2 3">
    <name type="scientific">Petrimonas mucosa</name>
    <dbReference type="NCBI Taxonomy" id="1642646"/>
    <lineage>
        <taxon>Bacteria</taxon>
        <taxon>Pseudomonadati</taxon>
        <taxon>Bacteroidota</taxon>
        <taxon>Bacteroidia</taxon>
        <taxon>Bacteroidales</taxon>
        <taxon>Dysgonomonadaceae</taxon>
        <taxon>Petrimonas</taxon>
    </lineage>
</organism>
<evidence type="ECO:0000313" key="2">
    <source>
        <dbReference type="EMBL" id="SCM57355.1"/>
    </source>
</evidence>
<sequence>MKFTGPEYEQSVKTISIDRANRLGLLIMVPVFVGVTAIHLLFWGTDLLDYFRTPKLAARWFHDGLGFSIVCMVGIGLHELIHGITWALFSPSGFRSVRFGVLKEWFTPYCHCTEPLKINHYRLGAIMPAILLGVVPIAVGIAVGYYRATLFGIFFTVAAIGDFMVLQLLRGEKPDDYAQDHPTEAGCYVFRRKESPLPSSTKN</sequence>
<reference evidence="2 3" key="1">
    <citation type="submission" date="2016-08" db="EMBL/GenBank/DDBJ databases">
        <authorList>
            <person name="Seilhamer J.J."/>
        </authorList>
    </citation>
    <scope>NUCLEOTIDE SEQUENCE [LARGE SCALE GENOMIC DNA]</scope>
    <source>
        <strain evidence="2">ING2-E5A</strain>
    </source>
</reference>
<feature type="transmembrane region" description="Helical" evidence="1">
    <location>
        <begin position="151"/>
        <end position="169"/>
    </location>
</feature>
<dbReference type="Pfam" id="PF11667">
    <property type="entry name" value="DUF3267"/>
    <property type="match status" value="1"/>
</dbReference>
<dbReference type="InterPro" id="IPR021683">
    <property type="entry name" value="DUF3267"/>
</dbReference>
<feature type="transmembrane region" description="Helical" evidence="1">
    <location>
        <begin position="23"/>
        <end position="45"/>
    </location>
</feature>
<feature type="transmembrane region" description="Helical" evidence="1">
    <location>
        <begin position="125"/>
        <end position="145"/>
    </location>
</feature>
<evidence type="ECO:0000313" key="3">
    <source>
        <dbReference type="Proteomes" id="UP000178485"/>
    </source>
</evidence>
<evidence type="ECO:0008006" key="4">
    <source>
        <dbReference type="Google" id="ProtNLM"/>
    </source>
</evidence>
<keyword evidence="1" id="KW-0472">Membrane</keyword>
<feature type="transmembrane region" description="Helical" evidence="1">
    <location>
        <begin position="65"/>
        <end position="89"/>
    </location>
</feature>
<evidence type="ECO:0000256" key="1">
    <source>
        <dbReference type="SAM" id="Phobius"/>
    </source>
</evidence>
<gene>
    <name evidence="2" type="ORF">ING2E5A_1300</name>
</gene>
<proteinExistence type="predicted"/>
<dbReference type="STRING" id="1642646.ING2E5A_1300"/>
<dbReference type="RefSeq" id="WP_071136667.1">
    <property type="nucleotide sequence ID" value="NZ_DUQN01000029.1"/>
</dbReference>
<dbReference type="EMBL" id="LT608328">
    <property type="protein sequence ID" value="SCM57355.1"/>
    <property type="molecule type" value="Genomic_DNA"/>
</dbReference>
<protein>
    <recommendedName>
        <fullName evidence="4">DUF3267 domain-containing protein</fullName>
    </recommendedName>
</protein>
<keyword evidence="1" id="KW-1133">Transmembrane helix</keyword>
<dbReference type="KEGG" id="pmuc:ING2E5A_1300"/>
<keyword evidence="3" id="KW-1185">Reference proteome</keyword>
<dbReference type="Proteomes" id="UP000178485">
    <property type="component" value="Chromosome i"/>
</dbReference>
<accession>A0A1G4G6H9</accession>
<name>A0A1G4G6H9_9BACT</name>